<accession>A0A7R5KGP2</accession>
<dbReference type="AlphaFoldDB" id="A0A7R5KGP2"/>
<dbReference type="Gene3D" id="2.60.40.10">
    <property type="entry name" value="Immunoglobulins"/>
    <property type="match status" value="1"/>
</dbReference>
<name>A0A7R5KGP2_9PASS</name>
<evidence type="ECO:0000313" key="2">
    <source>
        <dbReference type="RefSeq" id="XP_039236803.1"/>
    </source>
</evidence>
<dbReference type="GO" id="GO:1904158">
    <property type="term" value="P:axonemal central apparatus assembly"/>
    <property type="evidence" value="ECO:0007669"/>
    <property type="project" value="TreeGrafter"/>
</dbReference>
<dbReference type="InterPro" id="IPR013783">
    <property type="entry name" value="Ig-like_fold"/>
</dbReference>
<sequence length="205" mass="23524">MELVPGQTKDMVLEGFSSTPQPIKLDKGEERHIQFNPAYEKDLYSWVAEKTLNMEFMEHPHEEQITIRGEVYFPNLHIQTKALDFDYLINGTEQVDCVAMTNCSPIPVHYHWSFQTDSQVNTIRIPSEGCAGLWLRCLPGMWHVSTGRWRHLLGFSRSGRDEQGCFLSGSHLHHLNSKEERGLQVPRARSCPQKGVKGCDILYQP</sequence>
<keyword evidence="1" id="KW-1185">Reference proteome</keyword>
<dbReference type="InterPro" id="IPR033305">
    <property type="entry name" value="Hydin-like"/>
</dbReference>
<dbReference type="PANTHER" id="PTHR23053">
    <property type="entry name" value="DLEC1 DELETED IN LUNG AND ESOPHAGEAL CANCER 1"/>
    <property type="match status" value="1"/>
</dbReference>
<evidence type="ECO:0000313" key="1">
    <source>
        <dbReference type="Proteomes" id="UP000504627"/>
    </source>
</evidence>
<proteinExistence type="predicted"/>
<dbReference type="GeneID" id="120323173"/>
<dbReference type="GO" id="GO:0005930">
    <property type="term" value="C:axoneme"/>
    <property type="evidence" value="ECO:0007669"/>
    <property type="project" value="TreeGrafter"/>
</dbReference>
<dbReference type="PANTHER" id="PTHR23053:SF0">
    <property type="entry name" value="HYDROCEPHALUS-INDUCING PROTEIN HOMOLOG"/>
    <property type="match status" value="1"/>
</dbReference>
<organism evidence="1 2">
    <name type="scientific">Pipra filicauda</name>
    <name type="common">Wire-tailed manakin</name>
    <dbReference type="NCBI Taxonomy" id="649802"/>
    <lineage>
        <taxon>Eukaryota</taxon>
        <taxon>Metazoa</taxon>
        <taxon>Chordata</taxon>
        <taxon>Craniata</taxon>
        <taxon>Vertebrata</taxon>
        <taxon>Euteleostomi</taxon>
        <taxon>Archelosauria</taxon>
        <taxon>Archosauria</taxon>
        <taxon>Dinosauria</taxon>
        <taxon>Saurischia</taxon>
        <taxon>Theropoda</taxon>
        <taxon>Coelurosauria</taxon>
        <taxon>Aves</taxon>
        <taxon>Neognathae</taxon>
        <taxon>Neoaves</taxon>
        <taxon>Telluraves</taxon>
        <taxon>Australaves</taxon>
        <taxon>Passeriformes</taxon>
        <taxon>Pipridae</taxon>
        <taxon>Pipra</taxon>
    </lineage>
</organism>
<dbReference type="InParanoid" id="A0A7R5KGP2"/>
<dbReference type="RefSeq" id="XP_039236803.1">
    <property type="nucleotide sequence ID" value="XM_039380869.1"/>
</dbReference>
<dbReference type="Proteomes" id="UP000504627">
    <property type="component" value="Unplaced"/>
</dbReference>
<dbReference type="GO" id="GO:0003341">
    <property type="term" value="P:cilium movement"/>
    <property type="evidence" value="ECO:0007669"/>
    <property type="project" value="TreeGrafter"/>
</dbReference>
<gene>
    <name evidence="2" type="primary">HYDIN</name>
</gene>
<protein>
    <submittedName>
        <fullName evidence="2">Hydrocephalus-inducing protein homolog</fullName>
    </submittedName>
</protein>
<dbReference type="CTD" id="54768"/>
<reference evidence="2" key="1">
    <citation type="submission" date="2025-08" db="UniProtKB">
        <authorList>
            <consortium name="RefSeq"/>
        </authorList>
    </citation>
    <scope>IDENTIFICATION</scope>
    <source>
        <tissue evidence="2">Muscle</tissue>
    </source>
</reference>